<dbReference type="Gene3D" id="3.30.70.3290">
    <property type="match status" value="1"/>
</dbReference>
<comment type="caution">
    <text evidence="13">The sequence shown here is derived from an EMBL/GenBank/DDBJ whole genome shotgun (WGS) entry which is preliminary data.</text>
</comment>
<dbReference type="PROSITE" id="PS52004">
    <property type="entry name" value="KS3_2"/>
    <property type="match status" value="1"/>
</dbReference>
<evidence type="ECO:0000256" key="6">
    <source>
        <dbReference type="ARBA" id="ARBA00022553"/>
    </source>
</evidence>
<dbReference type="EMBL" id="JAUSUY010000047">
    <property type="protein sequence ID" value="MDT3429246.1"/>
    <property type="molecule type" value="Genomic_DNA"/>
</dbReference>
<dbReference type="InterPro" id="IPR049551">
    <property type="entry name" value="PKS_DH_C"/>
</dbReference>
<feature type="region of interest" description="C-terminal hotdog fold" evidence="9">
    <location>
        <begin position="229"/>
        <end position="386"/>
    </location>
</feature>
<dbReference type="Pfam" id="PF14765">
    <property type="entry name" value="PS-DH"/>
    <property type="match status" value="2"/>
</dbReference>
<dbReference type="InterPro" id="IPR020806">
    <property type="entry name" value="PKS_PP-bd"/>
</dbReference>
<dbReference type="InterPro" id="IPR006162">
    <property type="entry name" value="Ppantetheine_attach_site"/>
</dbReference>
<dbReference type="Gene3D" id="1.10.1240.100">
    <property type="match status" value="1"/>
</dbReference>
<dbReference type="Gene3D" id="3.40.50.720">
    <property type="entry name" value="NAD(P)-binding Rossmann-like Domain"/>
    <property type="match status" value="1"/>
</dbReference>
<dbReference type="Pfam" id="PF00550">
    <property type="entry name" value="PP-binding"/>
    <property type="match status" value="1"/>
</dbReference>
<evidence type="ECO:0000256" key="9">
    <source>
        <dbReference type="PROSITE-ProRule" id="PRU01363"/>
    </source>
</evidence>
<evidence type="ECO:0000313" key="14">
    <source>
        <dbReference type="Proteomes" id="UP001248709"/>
    </source>
</evidence>
<evidence type="ECO:0000256" key="2">
    <source>
        <dbReference type="ARBA" id="ARBA00004496"/>
    </source>
</evidence>
<dbReference type="InterPro" id="IPR049900">
    <property type="entry name" value="PKS_mFAS_DH"/>
</dbReference>
<comment type="subcellular location">
    <subcellularLocation>
        <location evidence="2">Cytoplasm</location>
    </subcellularLocation>
</comment>
<keyword evidence="7" id="KW-0808">Transferase</keyword>
<keyword evidence="4" id="KW-0596">Phosphopantetheine</keyword>
<dbReference type="InterPro" id="IPR057326">
    <property type="entry name" value="KR_dom"/>
</dbReference>
<feature type="domain" description="PKS/mFAS DH" evidence="12">
    <location>
        <begin position="91"/>
        <end position="386"/>
    </location>
</feature>
<feature type="domain" description="Carrier" evidence="10">
    <location>
        <begin position="844"/>
        <end position="920"/>
    </location>
</feature>
<dbReference type="CDD" id="cd08953">
    <property type="entry name" value="KR_2_SDR_x"/>
    <property type="match status" value="1"/>
</dbReference>
<dbReference type="RefSeq" id="WP_312001475.1">
    <property type="nucleotide sequence ID" value="NZ_JAUSUY010000047.1"/>
</dbReference>
<evidence type="ECO:0000259" key="10">
    <source>
        <dbReference type="PROSITE" id="PS50075"/>
    </source>
</evidence>
<comment type="function">
    <text evidence="1">Involved in some intermediate steps for the synthesis of the antibiotic polyketide bacillaene which is involved in secondary metabolism.</text>
</comment>
<dbReference type="SMART" id="SM00825">
    <property type="entry name" value="PKS_KS"/>
    <property type="match status" value="1"/>
</dbReference>
<keyword evidence="5" id="KW-0963">Cytoplasm</keyword>
<dbReference type="Pfam" id="PF21089">
    <property type="entry name" value="PKS_DH_N"/>
    <property type="match status" value="2"/>
</dbReference>
<evidence type="ECO:0000256" key="8">
    <source>
        <dbReference type="ARBA" id="ARBA00022737"/>
    </source>
</evidence>
<dbReference type="InterPro" id="IPR013968">
    <property type="entry name" value="PKS_KR"/>
</dbReference>
<feature type="region of interest" description="N-terminal hotdog fold" evidence="9">
    <location>
        <begin position="91"/>
        <end position="215"/>
    </location>
</feature>
<dbReference type="Pfam" id="PF02801">
    <property type="entry name" value="Ketoacyl-synt_C"/>
    <property type="match status" value="1"/>
</dbReference>
<dbReference type="Gene3D" id="1.10.1200.10">
    <property type="entry name" value="ACP-like"/>
    <property type="match status" value="1"/>
</dbReference>
<dbReference type="InterPro" id="IPR050091">
    <property type="entry name" value="PKS_NRPS_Biosynth_Enz"/>
</dbReference>
<feature type="active site" description="Proton donor; for dehydratase activity" evidence="9">
    <location>
        <position position="291"/>
    </location>
</feature>
<evidence type="ECO:0000256" key="4">
    <source>
        <dbReference type="ARBA" id="ARBA00022450"/>
    </source>
</evidence>
<dbReference type="InterPro" id="IPR016039">
    <property type="entry name" value="Thiolase-like"/>
</dbReference>
<dbReference type="Pfam" id="PF22336">
    <property type="entry name" value="RhiE-like_linker"/>
    <property type="match status" value="1"/>
</dbReference>
<evidence type="ECO:0000313" key="13">
    <source>
        <dbReference type="EMBL" id="MDT3429246.1"/>
    </source>
</evidence>
<dbReference type="Pfam" id="PF00109">
    <property type="entry name" value="ketoacyl-synt"/>
    <property type="match status" value="1"/>
</dbReference>
<keyword evidence="14" id="KW-1185">Reference proteome</keyword>
<gene>
    <name evidence="13" type="ORF">J2Z22_004847</name>
</gene>
<evidence type="ECO:0000259" key="12">
    <source>
        <dbReference type="PROSITE" id="PS52019"/>
    </source>
</evidence>
<feature type="region of interest" description="N-terminal hotdog fold" evidence="9">
    <location>
        <begin position="1605"/>
        <end position="1729"/>
    </location>
</feature>
<dbReference type="InterPro" id="IPR049552">
    <property type="entry name" value="PKS_DH_N"/>
</dbReference>
<dbReference type="SMART" id="SM00823">
    <property type="entry name" value="PKS_PP"/>
    <property type="match status" value="1"/>
</dbReference>
<evidence type="ECO:0000256" key="1">
    <source>
        <dbReference type="ARBA" id="ARBA00003299"/>
    </source>
</evidence>
<dbReference type="SUPFAM" id="SSF47336">
    <property type="entry name" value="ACP-like"/>
    <property type="match status" value="1"/>
</dbReference>
<evidence type="ECO:0000259" key="11">
    <source>
        <dbReference type="PROSITE" id="PS52004"/>
    </source>
</evidence>
<dbReference type="SUPFAM" id="SSF53901">
    <property type="entry name" value="Thiolase-like"/>
    <property type="match status" value="1"/>
</dbReference>
<dbReference type="Gene3D" id="3.40.47.10">
    <property type="match status" value="1"/>
</dbReference>
<dbReference type="SMART" id="SM00826">
    <property type="entry name" value="PKS_DH"/>
    <property type="match status" value="1"/>
</dbReference>
<protein>
    <submittedName>
        <fullName evidence="13">Polyketide synthase PksN</fullName>
    </submittedName>
</protein>
<dbReference type="SMART" id="SM00822">
    <property type="entry name" value="PKS_KR"/>
    <property type="match status" value="1"/>
</dbReference>
<evidence type="ECO:0000256" key="7">
    <source>
        <dbReference type="ARBA" id="ARBA00022679"/>
    </source>
</evidence>
<dbReference type="Gene3D" id="3.10.129.10">
    <property type="entry name" value="Hotdog Thioesterase"/>
    <property type="match status" value="1"/>
</dbReference>
<accession>A0ABU3HEJ0</accession>
<keyword evidence="6" id="KW-0597">Phosphoprotein</keyword>
<comment type="pathway">
    <text evidence="3">Antibiotic biosynthesis; bacillaene biosynthesis.</text>
</comment>
<comment type="caution">
    <text evidence="9">Lacks conserved residue(s) required for the propagation of feature annotation.</text>
</comment>
<dbReference type="InterPro" id="IPR020841">
    <property type="entry name" value="PKS_Beta-ketoAc_synthase_dom"/>
</dbReference>
<dbReference type="SUPFAM" id="SSF51735">
    <property type="entry name" value="NAD(P)-binding Rossmann-fold domains"/>
    <property type="match status" value="1"/>
</dbReference>
<organism evidence="13 14">
    <name type="scientific">Paenibacillus forsythiae</name>
    <dbReference type="NCBI Taxonomy" id="365616"/>
    <lineage>
        <taxon>Bacteria</taxon>
        <taxon>Bacillati</taxon>
        <taxon>Bacillota</taxon>
        <taxon>Bacilli</taxon>
        <taxon>Bacillales</taxon>
        <taxon>Paenibacillaceae</taxon>
        <taxon>Paenibacillus</taxon>
    </lineage>
</organism>
<feature type="non-terminal residue" evidence="13">
    <location>
        <position position="1952"/>
    </location>
</feature>
<dbReference type="InterPro" id="IPR036736">
    <property type="entry name" value="ACP-like_sf"/>
</dbReference>
<evidence type="ECO:0000256" key="3">
    <source>
        <dbReference type="ARBA" id="ARBA00004789"/>
    </source>
</evidence>
<dbReference type="InterPro" id="IPR054514">
    <property type="entry name" value="RhiE-like_linker"/>
</dbReference>
<dbReference type="InterPro" id="IPR042104">
    <property type="entry name" value="PKS_dehydratase_sf"/>
</dbReference>
<sequence length="1952" mass="216694">EQQALKRYGNQCIEHCRTAEQAGEYLEQLAAVAELYVQGYTLEYGRLFAGGSYSRVPLPTYPFARERYWVPEAAATRGTVQAGEGVPTVVHPLVHENISDFTEQRFRSTFTGEEFFLADHVVNGQRILPAVAYLEMARAAVERSSKRNQSREIRLTDVAWMRPLIVDSGPINVMISLCPENDEEISYEIYSETEDDDAGRIVHARGMAAFVRYDHTPRLDITYLQNQCGQYILDSKECYRILAQMGLDYGPGHQGIKQLFVCKNQVLAKLFISSSAASDANRYILNPGLLDAALQAAVGMQKNRVGETIFTPGSDICKPALPFALKEFEIYGACRSEMWAYIRYSEGCGENDRVQKLDIDLCDEQGRVCVRLKGYSPRVLDNAELGTVTPAPTRGSLILKPDWKRGTLTEGSTVFSVDERLVVLCVPIGENWGRSESLLGGVRCINLEMDAGAAVESFQTGASRVFDEIRHVLGRRSKQKTLFQIIVSGQNDYWLFSGLSGMLKTAGLENPNFIGQVIEVNPEEDLEAITRKLEECKLQPYEQHVRYIDGVRCVQGWSRVEPPLHEPVSPWKDSGVYLITGGAGGLGLQFARDAAERAPGARLILAGRSAPSLEQEHILQEMRGLGATVVYKQVDVTDERAVERLVQNIQTEYGGLHGIIHCAGFIKDNYILKKTAEELRLVMAPKVAGAVYLDHTTRHMDLDFFVLCSSIAGSLGNPGQADYSAANAFMDVFAEQRNQRVASKERHGRTVSVNWPIWKEGGMNVDSATQQALTERTGMLAMETSTGIRSLYMAIASGESRLMVMEGELDRLRQIFLGDISLNPQKAVDAEAQRTEFLVYSGETISEKAVSFFKKLLSSVIKLPANRIEADAPMEKYGIDSIMVMQLTGELEKVFGTLPKTLWFEYRNIRELTGYFLELYPDEINKLLGTVPEMEAAFPAFRHVPQHAESSKVVRKSGRRFDRTRGYESEIKAAEEEIAIIGVAGRYPGAQNLDQYWEVLRDGKDCITEIPRDRWDAEFYYDRNKGKAGKTNSKWGGFLDDIDCFDPLFFNISPWEAERMDPQERLFLQCVYETLEDAGYTRFTLGQREGSGGSVGVFVGVMYEEYQLYGVEETAQGRPVALSGNPSSIANRVSYFCNFNGPSIAVDTMCSSSLTAIHFACQSIQRGDCETAIAGGVNLSLHPNKYLLLGQGNFASSKGRCESFGEGGDGYVPGEGVGAVLLKPLSKAIADGDQIYAVIKGSAINHGGKTNGYYVPNLHAQAGVIGRVLERSGINPRAISYIEAHGTGTSLGDPIELAGLTKTFETYTRDRQFCALGSAKSNIGHCESASGIAGLTKVLLQIKYRKLVPSLHSKVLNSNIDFSRTPFVVQQDLTEWKRPIIEMHGETTVFPRIAGISSFGAGGANAHIILSEYVAEEPETANEGGAFQQQYVVLLSAKNRERLQEQASNLLDAIRRKRQEDLSLADMAYTLQVGREAMEERIAFIVGSAGELEEKLQQFLDGKEEIENLIQGRIKRDKEEVELFAADDDLKQAVTAWLNKRKYRNILNLWVKGLEVDWNRLYFDIKPRRISLPAYPFAKERCWLPKSGPGSALDTHIFEAPSYVHPLLQLNCSDFSEQRFSSTFTGREYYLLDDETGSGKRFFPHGAYFEMVAAAVNYSLGELKEEEPQIRLHRLILHQPISVEFDSVTVEISLTPEEDGTISFNIFSRNGKDCVVYCEGIAELDLKVNTVCLNLQQLEADCGSMSVKSPKSEYSRSLSEAGQLLVQLSVPDSLAAAEQGDWQMDSLQLHEVMLMQSYLTDNGSSARQKQSVLSLPFTLQELEILGRCTANMWAWIRYSEGSGADSKVRKLDIDMCDEDGNIRVRMKGFSSRVMESGETAAQGAVALPHVPREAAGAGTHLLVPVWDVCAPQGEEALPSSADRVVLIGGTPEQRLAVREHCPQARELQIATG</sequence>
<dbReference type="Proteomes" id="UP001248709">
    <property type="component" value="Unassembled WGS sequence"/>
</dbReference>
<dbReference type="PROSITE" id="PS50075">
    <property type="entry name" value="CARRIER"/>
    <property type="match status" value="1"/>
</dbReference>
<feature type="domain" description="Ketosynthase family 3 (KS3)" evidence="11">
    <location>
        <begin position="975"/>
        <end position="1412"/>
    </location>
</feature>
<feature type="domain" description="PKS/mFAS DH" evidence="12">
    <location>
        <begin position="1605"/>
        <end position="1880"/>
    </location>
</feature>
<feature type="non-terminal residue" evidence="13">
    <location>
        <position position="1"/>
    </location>
</feature>
<feature type="region of interest" description="C-terminal hotdog fold" evidence="9">
    <location>
        <begin position="1741"/>
        <end position="1880"/>
    </location>
</feature>
<dbReference type="InterPro" id="IPR014030">
    <property type="entry name" value="Ketoacyl_synth_N"/>
</dbReference>
<dbReference type="Gene3D" id="3.10.129.120">
    <property type="match status" value="1"/>
</dbReference>
<dbReference type="PROSITE" id="PS00012">
    <property type="entry name" value="PHOSPHOPANTETHEINE"/>
    <property type="match status" value="1"/>
</dbReference>
<evidence type="ECO:0000256" key="5">
    <source>
        <dbReference type="ARBA" id="ARBA00022490"/>
    </source>
</evidence>
<dbReference type="PANTHER" id="PTHR43775:SF37">
    <property type="entry name" value="SI:DKEY-61P9.11"/>
    <property type="match status" value="1"/>
</dbReference>
<dbReference type="Gene3D" id="3.10.129.110">
    <property type="entry name" value="Polyketide synthase dehydratase"/>
    <property type="match status" value="1"/>
</dbReference>
<proteinExistence type="predicted"/>
<keyword evidence="8" id="KW-0677">Repeat</keyword>
<dbReference type="PANTHER" id="PTHR43775">
    <property type="entry name" value="FATTY ACID SYNTHASE"/>
    <property type="match status" value="1"/>
</dbReference>
<dbReference type="InterPro" id="IPR009081">
    <property type="entry name" value="PP-bd_ACP"/>
</dbReference>
<feature type="active site" description="Proton acceptor; for dehydratase activity" evidence="9">
    <location>
        <position position="120"/>
    </location>
</feature>
<dbReference type="InterPro" id="IPR020807">
    <property type="entry name" value="PKS_DH"/>
</dbReference>
<dbReference type="InterPro" id="IPR036291">
    <property type="entry name" value="NAD(P)-bd_dom_sf"/>
</dbReference>
<dbReference type="Pfam" id="PF08659">
    <property type="entry name" value="KR"/>
    <property type="match status" value="1"/>
</dbReference>
<dbReference type="CDD" id="cd00833">
    <property type="entry name" value="PKS"/>
    <property type="match status" value="1"/>
</dbReference>
<name>A0ABU3HEJ0_9BACL</name>
<dbReference type="InterPro" id="IPR014031">
    <property type="entry name" value="Ketoacyl_synth_C"/>
</dbReference>
<dbReference type="PROSITE" id="PS52019">
    <property type="entry name" value="PKS_MFAS_DH"/>
    <property type="match status" value="2"/>
</dbReference>
<reference evidence="13 14" key="1">
    <citation type="submission" date="2023-07" db="EMBL/GenBank/DDBJ databases">
        <title>Genomic Encyclopedia of Type Strains, Phase IV (KMG-IV): sequencing the most valuable type-strain genomes for metagenomic binning, comparative biology and taxonomic classification.</title>
        <authorList>
            <person name="Goeker M."/>
        </authorList>
    </citation>
    <scope>NUCLEOTIDE SEQUENCE [LARGE SCALE GENOMIC DNA]</scope>
    <source>
        <strain evidence="13 14">T98</strain>
    </source>
</reference>